<dbReference type="Proteomes" id="UP000260758">
    <property type="component" value="Unassembled WGS sequence"/>
</dbReference>
<keyword evidence="4 5" id="KW-0472">Membrane</keyword>
<evidence type="ECO:0000256" key="2">
    <source>
        <dbReference type="ARBA" id="ARBA00022692"/>
    </source>
</evidence>
<gene>
    <name evidence="6" type="ORF">DXB99_02400</name>
</gene>
<evidence type="ECO:0000256" key="1">
    <source>
        <dbReference type="ARBA" id="ARBA00004370"/>
    </source>
</evidence>
<dbReference type="EMBL" id="QSTP01000001">
    <property type="protein sequence ID" value="RGM75391.1"/>
    <property type="molecule type" value="Genomic_DNA"/>
</dbReference>
<comment type="caution">
    <text evidence="6">The sequence shown here is derived from an EMBL/GenBank/DDBJ whole genome shotgun (WGS) entry which is preliminary data.</text>
</comment>
<keyword evidence="3 5" id="KW-1133">Transmembrane helix</keyword>
<dbReference type="RefSeq" id="WP_117718149.1">
    <property type="nucleotide sequence ID" value="NZ_QSTP01000001.1"/>
</dbReference>
<comment type="subcellular location">
    <subcellularLocation>
        <location evidence="1">Membrane</location>
    </subcellularLocation>
</comment>
<name>A0A3E4YLM5_9FIRM</name>
<feature type="transmembrane region" description="Helical" evidence="5">
    <location>
        <begin position="55"/>
        <end position="81"/>
    </location>
</feature>
<accession>A0A3E4YLM5</accession>
<sequence>MEDINKVFKKRLFFSIAVTSLMCPILGIVAIIFNFQSKIAYENKDMDDYKISSKITNILLVCGFIVGILTWICIIGSVSIYTANKQQSITSENNLSITTKDCIKINNKTVSIPMDCKTFINTIPYKLGTDEKTTYIDKKETQEIELWDKDTNVVGSITVFNSKEKVENVLDTQVTGININDVDNVNFQYLSINNKSSLENIKQCLGNEYLETNNREKIETSWNIDNYFINFQWKDDKISSFQITFTINS</sequence>
<evidence type="ECO:0000256" key="3">
    <source>
        <dbReference type="ARBA" id="ARBA00022989"/>
    </source>
</evidence>
<dbReference type="Pfam" id="PF04505">
    <property type="entry name" value="CD225"/>
    <property type="match status" value="1"/>
</dbReference>
<proteinExistence type="predicted"/>
<dbReference type="InterPro" id="IPR007593">
    <property type="entry name" value="CD225/Dispanin_fam"/>
</dbReference>
<evidence type="ECO:0000256" key="4">
    <source>
        <dbReference type="ARBA" id="ARBA00023136"/>
    </source>
</evidence>
<organism evidence="6 7">
    <name type="scientific">Agathobacter rectalis</name>
    <dbReference type="NCBI Taxonomy" id="39491"/>
    <lineage>
        <taxon>Bacteria</taxon>
        <taxon>Bacillati</taxon>
        <taxon>Bacillota</taxon>
        <taxon>Clostridia</taxon>
        <taxon>Lachnospirales</taxon>
        <taxon>Lachnospiraceae</taxon>
        <taxon>Agathobacter</taxon>
    </lineage>
</organism>
<keyword evidence="2 5" id="KW-0812">Transmembrane</keyword>
<feature type="transmembrane region" description="Helical" evidence="5">
    <location>
        <begin position="12"/>
        <end position="35"/>
    </location>
</feature>
<evidence type="ECO:0000313" key="6">
    <source>
        <dbReference type="EMBL" id="RGM75391.1"/>
    </source>
</evidence>
<protein>
    <submittedName>
        <fullName evidence="6">CD225/dispanin family protein</fullName>
    </submittedName>
</protein>
<evidence type="ECO:0000256" key="5">
    <source>
        <dbReference type="SAM" id="Phobius"/>
    </source>
</evidence>
<dbReference type="GO" id="GO:0016020">
    <property type="term" value="C:membrane"/>
    <property type="evidence" value="ECO:0007669"/>
    <property type="project" value="UniProtKB-SubCell"/>
</dbReference>
<dbReference type="AlphaFoldDB" id="A0A3E4YLM5"/>
<reference evidence="6 7" key="1">
    <citation type="submission" date="2018-08" db="EMBL/GenBank/DDBJ databases">
        <title>A genome reference for cultivated species of the human gut microbiota.</title>
        <authorList>
            <person name="Zou Y."/>
            <person name="Xue W."/>
            <person name="Luo G."/>
        </authorList>
    </citation>
    <scope>NUCLEOTIDE SEQUENCE [LARGE SCALE GENOMIC DNA]</scope>
    <source>
        <strain evidence="6 7">OM07-13</strain>
    </source>
</reference>
<evidence type="ECO:0000313" key="7">
    <source>
        <dbReference type="Proteomes" id="UP000260758"/>
    </source>
</evidence>